<evidence type="ECO:0000313" key="8">
    <source>
        <dbReference type="Proteomes" id="UP000664779"/>
    </source>
</evidence>
<keyword evidence="5" id="KW-0862">Zinc</keyword>
<keyword evidence="3" id="KW-0479">Metal-binding</keyword>
<dbReference type="SUPFAM" id="SSF52768">
    <property type="entry name" value="Arginase/deacetylase"/>
    <property type="match status" value="1"/>
</dbReference>
<accession>A0A939J8U9</accession>
<dbReference type="InterPro" id="IPR037138">
    <property type="entry name" value="His_deacetylse_dom_sf"/>
</dbReference>
<keyword evidence="4" id="KW-0378">Hydrolase</keyword>
<dbReference type="GO" id="GO:0016787">
    <property type="term" value="F:hydrolase activity"/>
    <property type="evidence" value="ECO:0007669"/>
    <property type="project" value="UniProtKB-KW"/>
</dbReference>
<evidence type="ECO:0000256" key="4">
    <source>
        <dbReference type="ARBA" id="ARBA00022801"/>
    </source>
</evidence>
<protein>
    <submittedName>
        <fullName evidence="7">Histone deacetylase family protein</fullName>
    </submittedName>
</protein>
<gene>
    <name evidence="7" type="ORF">J0X15_10660</name>
</gene>
<proteinExistence type="inferred from homology"/>
<dbReference type="PRINTS" id="PR01270">
    <property type="entry name" value="HDASUPER"/>
</dbReference>
<evidence type="ECO:0000259" key="6">
    <source>
        <dbReference type="Pfam" id="PF00850"/>
    </source>
</evidence>
<dbReference type="AlphaFoldDB" id="A0A939J8U9"/>
<sequence>MQTVFSPLRLQHVPASDAPATRQAVAVDIPGRAESVLQAVRERGLGSVVPPADFSPRALRRVHDQGYLLFLETFWERWIEAGRDGEAFATTWPIRSLREDTLPDNIEGLLGRYSMDARTPMGPQVFEAASVSAATALTAAQMVLERSEPAAFGLCQAPGHHAGEDFLGGQCYLNNAAIAAQWMRDYGAARVAILDVGYHHGNGTQSIFYDRSDVLYLSLHADPRQAYPYFLGHSDETGEHAGTGFTRNWPLPAGTDWSNYAPALEEACRWLLVYRPEYLVISLGLDTSVNEATGGFRFTDDDFKRLGARIGRLELPTVFLLEDGQTIGGLGRNCVNVLHAYEEARRALAA</sequence>
<dbReference type="Pfam" id="PF00850">
    <property type="entry name" value="Hist_deacetyl"/>
    <property type="match status" value="1"/>
</dbReference>
<comment type="similarity">
    <text evidence="2">Belongs to the histone deacetylase family.</text>
</comment>
<comment type="caution">
    <text evidence="7">The sequence shown here is derived from an EMBL/GenBank/DDBJ whole genome shotgun (WGS) entry which is preliminary data.</text>
</comment>
<evidence type="ECO:0000256" key="3">
    <source>
        <dbReference type="ARBA" id="ARBA00022723"/>
    </source>
</evidence>
<reference evidence="7" key="1">
    <citation type="submission" date="2021-03" db="EMBL/GenBank/DDBJ databases">
        <title>Roseibium sp. CAU 1637 isolated from Incheon.</title>
        <authorList>
            <person name="Kim W."/>
        </authorList>
    </citation>
    <scope>NUCLEOTIDE SEQUENCE</scope>
    <source>
        <strain evidence="7">CAU 1637</strain>
    </source>
</reference>
<dbReference type="GO" id="GO:0046872">
    <property type="term" value="F:metal ion binding"/>
    <property type="evidence" value="ECO:0007669"/>
    <property type="project" value="UniProtKB-KW"/>
</dbReference>
<dbReference type="PANTHER" id="PTHR10625:SF17">
    <property type="entry name" value="HISTONE DEACETYLASE 8"/>
    <property type="match status" value="1"/>
</dbReference>
<dbReference type="InterPro" id="IPR023801">
    <property type="entry name" value="His_deacetylse_dom"/>
</dbReference>
<dbReference type="InterPro" id="IPR023696">
    <property type="entry name" value="Ureohydrolase_dom_sf"/>
</dbReference>
<comment type="cofactor">
    <cofactor evidence="1">
        <name>Zn(2+)</name>
        <dbReference type="ChEBI" id="CHEBI:29105"/>
    </cofactor>
</comment>
<dbReference type="CDD" id="cd10001">
    <property type="entry name" value="HDAC_classII_APAH"/>
    <property type="match status" value="1"/>
</dbReference>
<evidence type="ECO:0000256" key="1">
    <source>
        <dbReference type="ARBA" id="ARBA00001947"/>
    </source>
</evidence>
<evidence type="ECO:0000256" key="2">
    <source>
        <dbReference type="ARBA" id="ARBA00005947"/>
    </source>
</evidence>
<feature type="domain" description="Histone deacetylase" evidence="6">
    <location>
        <begin position="30"/>
        <end position="338"/>
    </location>
</feature>
<dbReference type="InterPro" id="IPR000286">
    <property type="entry name" value="HDACs"/>
</dbReference>
<name>A0A939J8U9_9HYPH</name>
<dbReference type="EMBL" id="JAFLNF010000004">
    <property type="protein sequence ID" value="MBO0345681.1"/>
    <property type="molecule type" value="Genomic_DNA"/>
</dbReference>
<dbReference type="GO" id="GO:0040029">
    <property type="term" value="P:epigenetic regulation of gene expression"/>
    <property type="evidence" value="ECO:0007669"/>
    <property type="project" value="TreeGrafter"/>
</dbReference>
<evidence type="ECO:0000256" key="5">
    <source>
        <dbReference type="ARBA" id="ARBA00022833"/>
    </source>
</evidence>
<dbReference type="Gene3D" id="3.40.800.20">
    <property type="entry name" value="Histone deacetylase domain"/>
    <property type="match status" value="1"/>
</dbReference>
<dbReference type="PANTHER" id="PTHR10625">
    <property type="entry name" value="HISTONE DEACETYLASE HDAC1-RELATED"/>
    <property type="match status" value="1"/>
</dbReference>
<organism evidence="7 8">
    <name type="scientific">Roseibium limicola</name>
    <dbReference type="NCBI Taxonomy" id="2816037"/>
    <lineage>
        <taxon>Bacteria</taxon>
        <taxon>Pseudomonadati</taxon>
        <taxon>Pseudomonadota</taxon>
        <taxon>Alphaproteobacteria</taxon>
        <taxon>Hyphomicrobiales</taxon>
        <taxon>Stappiaceae</taxon>
        <taxon>Roseibium</taxon>
    </lineage>
</organism>
<dbReference type="Proteomes" id="UP000664779">
    <property type="component" value="Unassembled WGS sequence"/>
</dbReference>
<keyword evidence="8" id="KW-1185">Reference proteome</keyword>
<dbReference type="GO" id="GO:0004407">
    <property type="term" value="F:histone deacetylase activity"/>
    <property type="evidence" value="ECO:0007669"/>
    <property type="project" value="TreeGrafter"/>
</dbReference>
<evidence type="ECO:0000313" key="7">
    <source>
        <dbReference type="EMBL" id="MBO0345681.1"/>
    </source>
</evidence>